<evidence type="ECO:0000313" key="2">
    <source>
        <dbReference type="EMBL" id="CAG8976039.1"/>
    </source>
</evidence>
<dbReference type="OrthoDB" id="6513042at2759"/>
<gene>
    <name evidence="2" type="ORF">HYALB_00010320</name>
</gene>
<reference evidence="2" key="1">
    <citation type="submission" date="2021-07" db="EMBL/GenBank/DDBJ databases">
        <authorList>
            <person name="Durling M."/>
        </authorList>
    </citation>
    <scope>NUCLEOTIDE SEQUENCE</scope>
</reference>
<proteinExistence type="predicted"/>
<dbReference type="Pfam" id="PF25358">
    <property type="entry name" value="PH_fung_RdRP"/>
    <property type="match status" value="1"/>
</dbReference>
<accession>A0A9N9LIY3</accession>
<name>A0A9N9LIY3_9HELO</name>
<feature type="domain" description="RdRP-like PH" evidence="1">
    <location>
        <begin position="125"/>
        <end position="278"/>
    </location>
</feature>
<evidence type="ECO:0000259" key="1">
    <source>
        <dbReference type="Pfam" id="PF25358"/>
    </source>
</evidence>
<dbReference type="EMBL" id="CAJVRM010000161">
    <property type="protein sequence ID" value="CAG8976039.1"/>
    <property type="molecule type" value="Genomic_DNA"/>
</dbReference>
<protein>
    <recommendedName>
        <fullName evidence="1">RdRP-like PH domain-containing protein</fullName>
    </recommendedName>
</protein>
<dbReference type="Proteomes" id="UP000701801">
    <property type="component" value="Unassembled WGS sequence"/>
</dbReference>
<dbReference type="AlphaFoldDB" id="A0A9N9LIY3"/>
<organism evidence="2 3">
    <name type="scientific">Hymenoscyphus albidus</name>
    <dbReference type="NCBI Taxonomy" id="595503"/>
    <lineage>
        <taxon>Eukaryota</taxon>
        <taxon>Fungi</taxon>
        <taxon>Dikarya</taxon>
        <taxon>Ascomycota</taxon>
        <taxon>Pezizomycotina</taxon>
        <taxon>Leotiomycetes</taxon>
        <taxon>Helotiales</taxon>
        <taxon>Helotiaceae</taxon>
        <taxon>Hymenoscyphus</taxon>
    </lineage>
</organism>
<keyword evidence="3" id="KW-1185">Reference proteome</keyword>
<sequence length="372" mass="42307">MGNVSEFSGFEVFVRGVMERLGIEDWACQKIGRAPFAIIVFLRPSKGSNFLRKHGAVKGPSGRFFMEPSAEWLQFNGQNLVSCQSHKPIDLLAVRSLAMDQQKKVQEKSVPKNAPETDFLKHQRAFLSSAIQCGSWECYDSILAFRSFFALQQSAKLLFKVTHIQYEMGDFRRLDIPYNSIESIILSQSPQTLATNFTIAFRSSPHFSARIYTNADSVNFERERVPGLDEDHEKISGICLVYRIMLAYDTDDTQIINSLGRIHRLPTIMRRLVHVMVPPDAEVFSFPRELKRLTVSLTPTATKLTYSLRYQLQKLAQNGYLPIGSVLKLIPHVQQIFSRSGELVALTVVKMLFRHIPWATPDAHITVLRSLN</sequence>
<comment type="caution">
    <text evidence="2">The sequence shown here is derived from an EMBL/GenBank/DDBJ whole genome shotgun (WGS) entry which is preliminary data.</text>
</comment>
<dbReference type="InterPro" id="IPR057503">
    <property type="entry name" value="PH_RdRP"/>
</dbReference>
<evidence type="ECO:0000313" key="3">
    <source>
        <dbReference type="Proteomes" id="UP000701801"/>
    </source>
</evidence>